<dbReference type="SUPFAM" id="SSF53098">
    <property type="entry name" value="Ribonuclease H-like"/>
    <property type="match status" value="1"/>
</dbReference>
<sequence>MFQTKGLFSQVRCPHAQSCLLPNCIFLHPAAASPDPQPRNAGHVALQAGDDHDGQRKRRKVESEERTTPQLKEEPISSTPKASQPRGAIVKPHDIPAKKTSSLHRPVSPPPLRRPTQDGKQTQATTTLAKVGGTTKAPAKAPLKKEGLNPRALKRGAPATHDMRFRLLRALHEQFVRLNTELAKDAKDDEEKLVLSEQELITKALDIEENATASAPIYSNVVKNNILLYKRMTVAKWKEERAKDVAAEEARYNPPPADPIPSKPLDSPKVIETGLNTEEEINLLPRLLTPVDGLSKHGYVNSVPTTTEIEAAERGVEAAKGWEVCDRCKSRFQVFPERREEDGALSSGGPCIHHYGKPYWQDRLASDPKSKREKRYRCCGEAMGDSSGCTKTESHVFKITEVKRLASVLNFVETPVNANASPDKPVCIDGEMGYTVFGLELIRLTATSWPSGGELLDVLVKPVGGILDLNSRYSGVWPADMAEAIPYSAARIPSNSKSKALRVVSSPAEARSLLLQHLSPQTPLIGHGLENDLNAIRLIHPTLIDTALLFPHRAGLPYRNGLKMLMETHLNRRIQVTENVDGKVIGHDSKEDANAAGELVRLAVGREWARMKREGWKLMGGAFLPPTPKETPVLVSFDNLPSASRLSVRELEREFTVPAAPQRIIPPKKQAGEKRNRDETELEEGEL</sequence>
<evidence type="ECO:0000256" key="3">
    <source>
        <dbReference type="ARBA" id="ARBA00022801"/>
    </source>
</evidence>
<dbReference type="Gene3D" id="3.30.420.10">
    <property type="entry name" value="Ribonuclease H-like superfamily/Ribonuclease H"/>
    <property type="match status" value="1"/>
</dbReference>
<dbReference type="Proteomes" id="UP000256645">
    <property type="component" value="Unassembled WGS sequence"/>
</dbReference>
<evidence type="ECO:0000259" key="6">
    <source>
        <dbReference type="SMART" id="SM00479"/>
    </source>
</evidence>
<gene>
    <name evidence="7" type="ORF">BP6252_03312</name>
</gene>
<dbReference type="OrthoDB" id="3996471at2759"/>
<comment type="similarity">
    <text evidence="1">Belongs to the REXO1/REXO3 family.</text>
</comment>
<protein>
    <submittedName>
        <fullName evidence="7">Exonuclease-2</fullName>
    </submittedName>
</protein>
<dbReference type="STRING" id="1849047.A0A3D8S7M9"/>
<dbReference type="GO" id="GO:0004527">
    <property type="term" value="F:exonuclease activity"/>
    <property type="evidence" value="ECO:0007669"/>
    <property type="project" value="UniProtKB-KW"/>
</dbReference>
<feature type="compositionally biased region" description="Polar residues" evidence="5">
    <location>
        <begin position="118"/>
        <end position="128"/>
    </location>
</feature>
<feature type="compositionally biased region" description="Basic and acidic residues" evidence="5">
    <location>
        <begin position="670"/>
        <end position="679"/>
    </location>
</feature>
<evidence type="ECO:0000256" key="1">
    <source>
        <dbReference type="ARBA" id="ARBA00006357"/>
    </source>
</evidence>
<name>A0A3D8S7M9_9HELO</name>
<feature type="region of interest" description="Disordered" evidence="5">
    <location>
        <begin position="659"/>
        <end position="687"/>
    </location>
</feature>
<dbReference type="SMART" id="SM00479">
    <property type="entry name" value="EXOIII"/>
    <property type="match status" value="1"/>
</dbReference>
<evidence type="ECO:0000256" key="5">
    <source>
        <dbReference type="SAM" id="MobiDB-lite"/>
    </source>
</evidence>
<dbReference type="CDD" id="cd06145">
    <property type="entry name" value="REX1_like"/>
    <property type="match status" value="1"/>
</dbReference>
<proteinExistence type="inferred from homology"/>
<evidence type="ECO:0000256" key="2">
    <source>
        <dbReference type="ARBA" id="ARBA00022722"/>
    </source>
</evidence>
<comment type="caution">
    <text evidence="7">The sequence shown here is derived from an EMBL/GenBank/DDBJ whole genome shotgun (WGS) entry which is preliminary data.</text>
</comment>
<evidence type="ECO:0000313" key="8">
    <source>
        <dbReference type="Proteomes" id="UP000256645"/>
    </source>
</evidence>
<dbReference type="PANTHER" id="PTHR12801:SF112">
    <property type="entry name" value="RNA EXONUCLEASE 3"/>
    <property type="match status" value="1"/>
</dbReference>
<reference evidence="7 8" key="1">
    <citation type="journal article" date="2018" name="IMA Fungus">
        <title>IMA Genome-F 9: Draft genome sequence of Annulohypoxylon stygium, Aspergillus mulundensis, Berkeleyomyces basicola (syn. Thielaviopsis basicola), Ceratocystis smalleyi, two Cercospora beticola strains, Coleophoma cylindrospora, Fusarium fracticaudum, Phialophora cf. hyalina, and Morchella septimelata.</title>
        <authorList>
            <person name="Wingfield B.D."/>
            <person name="Bills G.F."/>
            <person name="Dong Y."/>
            <person name="Huang W."/>
            <person name="Nel W.J."/>
            <person name="Swalarsk-Parry B.S."/>
            <person name="Vaghefi N."/>
            <person name="Wilken P.M."/>
            <person name="An Z."/>
            <person name="de Beer Z.W."/>
            <person name="De Vos L."/>
            <person name="Chen L."/>
            <person name="Duong T.A."/>
            <person name="Gao Y."/>
            <person name="Hammerbacher A."/>
            <person name="Kikkert J.R."/>
            <person name="Li Y."/>
            <person name="Li H."/>
            <person name="Li K."/>
            <person name="Li Q."/>
            <person name="Liu X."/>
            <person name="Ma X."/>
            <person name="Naidoo K."/>
            <person name="Pethybridge S.J."/>
            <person name="Sun J."/>
            <person name="Steenkamp E.T."/>
            <person name="van der Nest M.A."/>
            <person name="van Wyk S."/>
            <person name="Wingfield M.J."/>
            <person name="Xiong C."/>
            <person name="Yue Q."/>
            <person name="Zhang X."/>
        </authorList>
    </citation>
    <scope>NUCLEOTIDE SEQUENCE [LARGE SCALE GENOMIC DNA]</scope>
    <source>
        <strain evidence="7 8">BP6252</strain>
    </source>
</reference>
<dbReference type="AlphaFoldDB" id="A0A3D8S7M9"/>
<evidence type="ECO:0000313" key="7">
    <source>
        <dbReference type="EMBL" id="RDW82200.1"/>
    </source>
</evidence>
<dbReference type="InterPro" id="IPR047021">
    <property type="entry name" value="REXO1/3/4-like"/>
</dbReference>
<dbReference type="GO" id="GO:0005634">
    <property type="term" value="C:nucleus"/>
    <property type="evidence" value="ECO:0007669"/>
    <property type="project" value="TreeGrafter"/>
</dbReference>
<feature type="region of interest" description="Disordered" evidence="5">
    <location>
        <begin position="34"/>
        <end position="141"/>
    </location>
</feature>
<feature type="compositionally biased region" description="Basic and acidic residues" evidence="5">
    <location>
        <begin position="61"/>
        <end position="75"/>
    </location>
</feature>
<dbReference type="PANTHER" id="PTHR12801">
    <property type="entry name" value="RNA EXONUCLEASE REXO1 / RECO3 FAMILY MEMBER-RELATED"/>
    <property type="match status" value="1"/>
</dbReference>
<dbReference type="InterPro" id="IPR012337">
    <property type="entry name" value="RNaseH-like_sf"/>
</dbReference>
<feature type="domain" description="Exonuclease" evidence="6">
    <location>
        <begin position="424"/>
        <end position="609"/>
    </location>
</feature>
<keyword evidence="2" id="KW-0540">Nuclease</keyword>
<dbReference type="EMBL" id="PDLM01000003">
    <property type="protein sequence ID" value="RDW82200.1"/>
    <property type="molecule type" value="Genomic_DNA"/>
</dbReference>
<keyword evidence="4 7" id="KW-0269">Exonuclease</keyword>
<dbReference type="InterPro" id="IPR013520">
    <property type="entry name" value="Ribonucl_H"/>
</dbReference>
<keyword evidence="8" id="KW-1185">Reference proteome</keyword>
<organism evidence="7 8">
    <name type="scientific">Coleophoma cylindrospora</name>
    <dbReference type="NCBI Taxonomy" id="1849047"/>
    <lineage>
        <taxon>Eukaryota</taxon>
        <taxon>Fungi</taxon>
        <taxon>Dikarya</taxon>
        <taxon>Ascomycota</taxon>
        <taxon>Pezizomycotina</taxon>
        <taxon>Leotiomycetes</taxon>
        <taxon>Helotiales</taxon>
        <taxon>Dermateaceae</taxon>
        <taxon>Coleophoma</taxon>
    </lineage>
</organism>
<keyword evidence="3" id="KW-0378">Hydrolase</keyword>
<accession>A0A3D8S7M9</accession>
<dbReference type="InterPro" id="IPR036397">
    <property type="entry name" value="RNaseH_sf"/>
</dbReference>
<dbReference type="InterPro" id="IPR034922">
    <property type="entry name" value="REX1-like_exo"/>
</dbReference>
<dbReference type="GO" id="GO:0003676">
    <property type="term" value="F:nucleic acid binding"/>
    <property type="evidence" value="ECO:0007669"/>
    <property type="project" value="InterPro"/>
</dbReference>
<evidence type="ECO:0000256" key="4">
    <source>
        <dbReference type="ARBA" id="ARBA00022839"/>
    </source>
</evidence>